<accession>A0A6I4I087</accession>
<sequence>MPYNYDVLPRAQRHLEESIEYYQLHSDTAASNFIKNFKNALATICNDSLTTRQSYRGFFHYYLNKFPFTIIYSINEFKNLVTIRAIYHQKRNPKGKYRKL</sequence>
<dbReference type="KEGG" id="mgik:GO620_012170"/>
<dbReference type="Gene3D" id="3.30.2310.20">
    <property type="entry name" value="RelE-like"/>
    <property type="match status" value="1"/>
</dbReference>
<dbReference type="EMBL" id="CP066775">
    <property type="protein sequence ID" value="QQL48931.1"/>
    <property type="molecule type" value="Genomic_DNA"/>
</dbReference>
<name>A0A6I4I087_9SPHI</name>
<dbReference type="AlphaFoldDB" id="A0A6I4I087"/>
<evidence type="ECO:0000256" key="1">
    <source>
        <dbReference type="ARBA" id="ARBA00022649"/>
    </source>
</evidence>
<keyword evidence="3" id="KW-1185">Reference proteome</keyword>
<dbReference type="Pfam" id="PF05016">
    <property type="entry name" value="ParE_toxin"/>
    <property type="match status" value="1"/>
</dbReference>
<dbReference type="Proteomes" id="UP000429232">
    <property type="component" value="Chromosome"/>
</dbReference>
<protein>
    <submittedName>
        <fullName evidence="2">Type II toxin-antitoxin system RelE/ParE family toxin</fullName>
    </submittedName>
</protein>
<evidence type="ECO:0000313" key="3">
    <source>
        <dbReference type="Proteomes" id="UP000429232"/>
    </source>
</evidence>
<dbReference type="InterPro" id="IPR035093">
    <property type="entry name" value="RelE/ParE_toxin_dom_sf"/>
</dbReference>
<dbReference type="InterPro" id="IPR007712">
    <property type="entry name" value="RelE/ParE_toxin"/>
</dbReference>
<dbReference type="RefSeq" id="WP_157525630.1">
    <property type="nucleotide sequence ID" value="NZ_CP066775.1"/>
</dbReference>
<gene>
    <name evidence="2" type="ORF">GO620_012170</name>
</gene>
<reference evidence="2 3" key="1">
    <citation type="submission" date="2020-12" db="EMBL/GenBank/DDBJ databases">
        <title>HMF7856_wgs.fasta genome submission.</title>
        <authorList>
            <person name="Kang H."/>
            <person name="Kim H."/>
            <person name="Joh K."/>
        </authorList>
    </citation>
    <scope>NUCLEOTIDE SEQUENCE [LARGE SCALE GENOMIC DNA]</scope>
    <source>
        <strain evidence="2 3">HMF7856</strain>
    </source>
</reference>
<keyword evidence="1" id="KW-1277">Toxin-antitoxin system</keyword>
<proteinExistence type="predicted"/>
<organism evidence="2 3">
    <name type="scientific">Mucilaginibacter ginkgonis</name>
    <dbReference type="NCBI Taxonomy" id="2682091"/>
    <lineage>
        <taxon>Bacteria</taxon>
        <taxon>Pseudomonadati</taxon>
        <taxon>Bacteroidota</taxon>
        <taxon>Sphingobacteriia</taxon>
        <taxon>Sphingobacteriales</taxon>
        <taxon>Sphingobacteriaceae</taxon>
        <taxon>Mucilaginibacter</taxon>
    </lineage>
</organism>
<evidence type="ECO:0000313" key="2">
    <source>
        <dbReference type="EMBL" id="QQL48931.1"/>
    </source>
</evidence>